<dbReference type="OrthoDB" id="2398441at2759"/>
<feature type="region of interest" description="Disordered" evidence="1">
    <location>
        <begin position="1"/>
        <end position="28"/>
    </location>
</feature>
<evidence type="ECO:0000313" key="3">
    <source>
        <dbReference type="Proteomes" id="UP000838763"/>
    </source>
</evidence>
<protein>
    <submittedName>
        <fullName evidence="2">Uncharacterized protein</fullName>
    </submittedName>
</protein>
<feature type="region of interest" description="Disordered" evidence="1">
    <location>
        <begin position="179"/>
        <end position="216"/>
    </location>
</feature>
<name>A0A9P1HBH5_9PEZI</name>
<dbReference type="AlphaFoldDB" id="A0A9P1HBH5"/>
<dbReference type="Proteomes" id="UP000838763">
    <property type="component" value="Unassembled WGS sequence"/>
</dbReference>
<comment type="caution">
    <text evidence="2">The sequence shown here is derived from an EMBL/GenBank/DDBJ whole genome shotgun (WGS) entry which is preliminary data.</text>
</comment>
<proteinExistence type="predicted"/>
<gene>
    <name evidence="2" type="ORF">PPNO1_LOCUS8550</name>
</gene>
<sequence>MATQADELVEVEPPRPAHHAENNPTEASALEEQTLYDAAPSFNRTDSNILAGGNTGNGDELPNAGPDYMALPRLAPGRRPRAGGIDRRRPTFAYLPNALHYVAALTAGLRETGPPPRLPMPNLHHLMNNNNNFDPHPINRFHLDYQRTAFGTPQAPPAPAPSPLRWKCLLPARASRETREKTWLSSARRATRSSNMTRRAVKRTRERSARNEPKANTIFGPSKLAAMFTAKIVSRADDRRQKQSRFQAADGSSNLTPQSKVFCAVDDCHSDVTNKGAWVGIYL</sequence>
<evidence type="ECO:0000256" key="1">
    <source>
        <dbReference type="SAM" id="MobiDB-lite"/>
    </source>
</evidence>
<evidence type="ECO:0000313" key="2">
    <source>
        <dbReference type="EMBL" id="CAI4218978.1"/>
    </source>
</evidence>
<keyword evidence="3" id="KW-1185">Reference proteome</keyword>
<reference evidence="2" key="1">
    <citation type="submission" date="2022-11" db="EMBL/GenBank/DDBJ databases">
        <authorList>
            <person name="Scott C."/>
            <person name="Bruce N."/>
        </authorList>
    </citation>
    <scope>NUCLEOTIDE SEQUENCE</scope>
</reference>
<feature type="compositionally biased region" description="Basic and acidic residues" evidence="1">
    <location>
        <begin position="12"/>
        <end position="21"/>
    </location>
</feature>
<accession>A0A9P1HBH5</accession>
<dbReference type="EMBL" id="CALLCH030000019">
    <property type="protein sequence ID" value="CAI4218978.1"/>
    <property type="molecule type" value="Genomic_DNA"/>
</dbReference>
<organism evidence="2 3">
    <name type="scientific">Parascedosporium putredinis</name>
    <dbReference type="NCBI Taxonomy" id="1442378"/>
    <lineage>
        <taxon>Eukaryota</taxon>
        <taxon>Fungi</taxon>
        <taxon>Dikarya</taxon>
        <taxon>Ascomycota</taxon>
        <taxon>Pezizomycotina</taxon>
        <taxon>Sordariomycetes</taxon>
        <taxon>Hypocreomycetidae</taxon>
        <taxon>Microascales</taxon>
        <taxon>Microascaceae</taxon>
        <taxon>Parascedosporium</taxon>
    </lineage>
</organism>